<dbReference type="OrthoDB" id="18996at2759"/>
<organism evidence="11 12">
    <name type="scientific">Fistulifera solaris</name>
    <name type="common">Oleaginous diatom</name>
    <dbReference type="NCBI Taxonomy" id="1519565"/>
    <lineage>
        <taxon>Eukaryota</taxon>
        <taxon>Sar</taxon>
        <taxon>Stramenopiles</taxon>
        <taxon>Ochrophyta</taxon>
        <taxon>Bacillariophyta</taxon>
        <taxon>Bacillariophyceae</taxon>
        <taxon>Bacillariophycidae</taxon>
        <taxon>Naviculales</taxon>
        <taxon>Naviculaceae</taxon>
        <taxon>Fistulifera</taxon>
    </lineage>
</organism>
<keyword evidence="5" id="KW-0479">Metal-binding</keyword>
<dbReference type="PROSITE" id="PS51462">
    <property type="entry name" value="NUDIX"/>
    <property type="match status" value="1"/>
</dbReference>
<proteinExistence type="inferred from homology"/>
<dbReference type="Gene3D" id="3.90.79.10">
    <property type="entry name" value="Nucleoside Triphosphate Pyrophosphohydrolase"/>
    <property type="match status" value="1"/>
</dbReference>
<dbReference type="EC" id="3.6.1.62" evidence="11"/>
<dbReference type="SUPFAM" id="SSF55811">
    <property type="entry name" value="Nudix"/>
    <property type="match status" value="1"/>
</dbReference>
<comment type="cofactor">
    <cofactor evidence="1">
        <name>Mn(2+)</name>
        <dbReference type="ChEBI" id="CHEBI:29035"/>
    </cofactor>
</comment>
<evidence type="ECO:0000259" key="10">
    <source>
        <dbReference type="PROSITE" id="PS51462"/>
    </source>
</evidence>
<evidence type="ECO:0000256" key="5">
    <source>
        <dbReference type="ARBA" id="ARBA00022723"/>
    </source>
</evidence>
<dbReference type="Gene3D" id="1.10.10.1050">
    <property type="entry name" value="Dcp2, box A domain"/>
    <property type="match status" value="1"/>
</dbReference>
<dbReference type="InterPro" id="IPR000086">
    <property type="entry name" value="NUDIX_hydrolase_dom"/>
</dbReference>
<dbReference type="CDD" id="cd03672">
    <property type="entry name" value="NUDIX_Dcp2p_Nudt20"/>
    <property type="match status" value="1"/>
</dbReference>
<dbReference type="InterPro" id="IPR044099">
    <property type="entry name" value="Dcp2_NUDIX"/>
</dbReference>
<evidence type="ECO:0000313" key="12">
    <source>
        <dbReference type="Proteomes" id="UP000198406"/>
    </source>
</evidence>
<dbReference type="GO" id="GO:0030145">
    <property type="term" value="F:manganese ion binding"/>
    <property type="evidence" value="ECO:0007669"/>
    <property type="project" value="InterPro"/>
</dbReference>
<comment type="similarity">
    <text evidence="3">Belongs to the Nudix hydrolase family. DCP2 subfamily.</text>
</comment>
<feature type="compositionally biased region" description="Low complexity" evidence="9">
    <location>
        <begin position="282"/>
        <end position="293"/>
    </location>
</feature>
<evidence type="ECO:0000256" key="2">
    <source>
        <dbReference type="ARBA" id="ARBA00004496"/>
    </source>
</evidence>
<dbReference type="SMART" id="SM01125">
    <property type="entry name" value="DCP2"/>
    <property type="match status" value="1"/>
</dbReference>
<dbReference type="InParanoid" id="A0A1Z5KJL3"/>
<name>A0A1Z5KJL3_FISSO</name>
<evidence type="ECO:0000256" key="9">
    <source>
        <dbReference type="SAM" id="MobiDB-lite"/>
    </source>
</evidence>
<dbReference type="GO" id="GO:0003723">
    <property type="term" value="F:RNA binding"/>
    <property type="evidence" value="ECO:0007669"/>
    <property type="project" value="UniProtKB-KW"/>
</dbReference>
<protein>
    <submittedName>
        <fullName evidence="11">mRNA-decapping enzyme subunit 2</fullName>
        <ecNumber evidence="11">3.6.1.62</ecNumber>
    </submittedName>
</protein>
<keyword evidence="12" id="KW-1185">Reference proteome</keyword>
<evidence type="ECO:0000256" key="3">
    <source>
        <dbReference type="ARBA" id="ARBA00005279"/>
    </source>
</evidence>
<dbReference type="Pfam" id="PF00293">
    <property type="entry name" value="NUDIX"/>
    <property type="match status" value="1"/>
</dbReference>
<dbReference type="Proteomes" id="UP000198406">
    <property type="component" value="Unassembled WGS sequence"/>
</dbReference>
<dbReference type="GO" id="GO:0140933">
    <property type="term" value="F:5'-(N(7)-methylguanosine 5'-triphospho)-[mRNA] hydrolase activity"/>
    <property type="evidence" value="ECO:0007669"/>
    <property type="project" value="UniProtKB-EC"/>
</dbReference>
<dbReference type="GO" id="GO:0005737">
    <property type="term" value="C:cytoplasm"/>
    <property type="evidence" value="ECO:0007669"/>
    <property type="project" value="UniProtKB-SubCell"/>
</dbReference>
<reference evidence="11 12" key="1">
    <citation type="journal article" date="2015" name="Plant Cell">
        <title>Oil accumulation by the oleaginous diatom Fistulifera solaris as revealed by the genome and transcriptome.</title>
        <authorList>
            <person name="Tanaka T."/>
            <person name="Maeda Y."/>
            <person name="Veluchamy A."/>
            <person name="Tanaka M."/>
            <person name="Abida H."/>
            <person name="Marechal E."/>
            <person name="Bowler C."/>
            <person name="Muto M."/>
            <person name="Sunaga Y."/>
            <person name="Tanaka M."/>
            <person name="Yoshino T."/>
            <person name="Taniguchi T."/>
            <person name="Fukuda Y."/>
            <person name="Nemoto M."/>
            <person name="Matsumoto M."/>
            <person name="Wong P.S."/>
            <person name="Aburatani S."/>
            <person name="Fujibuchi W."/>
        </authorList>
    </citation>
    <scope>NUCLEOTIDE SEQUENCE [LARGE SCALE GENOMIC DNA]</scope>
    <source>
        <strain evidence="11 12">JPCC DA0580</strain>
    </source>
</reference>
<dbReference type="GO" id="GO:0000184">
    <property type="term" value="P:nuclear-transcribed mRNA catabolic process, nonsense-mediated decay"/>
    <property type="evidence" value="ECO:0007669"/>
    <property type="project" value="InterPro"/>
</dbReference>
<dbReference type="GO" id="GO:0000290">
    <property type="term" value="P:deadenylation-dependent decapping of nuclear-transcribed mRNA"/>
    <property type="evidence" value="ECO:0007669"/>
    <property type="project" value="InterPro"/>
</dbReference>
<evidence type="ECO:0000256" key="6">
    <source>
        <dbReference type="ARBA" id="ARBA00022801"/>
    </source>
</evidence>
<comment type="subcellular location">
    <subcellularLocation>
        <location evidence="2">Cytoplasm</location>
    </subcellularLocation>
</comment>
<dbReference type="InterPro" id="IPR036189">
    <property type="entry name" value="DCP2_BoxA_sf"/>
</dbReference>
<feature type="region of interest" description="Disordered" evidence="9">
    <location>
        <begin position="248"/>
        <end position="306"/>
    </location>
</feature>
<evidence type="ECO:0000256" key="7">
    <source>
        <dbReference type="ARBA" id="ARBA00022884"/>
    </source>
</evidence>
<dbReference type="InterPro" id="IPR007722">
    <property type="entry name" value="DCP2_BoxA"/>
</dbReference>
<evidence type="ECO:0000256" key="1">
    <source>
        <dbReference type="ARBA" id="ARBA00001936"/>
    </source>
</evidence>
<feature type="compositionally biased region" description="Low complexity" evidence="9">
    <location>
        <begin position="256"/>
        <end position="269"/>
    </location>
</feature>
<dbReference type="InterPro" id="IPR015797">
    <property type="entry name" value="NUDIX_hydrolase-like_dom_sf"/>
</dbReference>
<keyword evidence="6 11" id="KW-0378">Hydrolase</keyword>
<dbReference type="AlphaFoldDB" id="A0A1Z5KJL3"/>
<gene>
    <name evidence="11" type="ORF">FisN_2Hh193</name>
</gene>
<keyword evidence="8" id="KW-0464">Manganese</keyword>
<feature type="domain" description="Nudix hydrolase" evidence="10">
    <location>
        <begin position="99"/>
        <end position="249"/>
    </location>
</feature>
<dbReference type="Pfam" id="PF05026">
    <property type="entry name" value="DCP2"/>
    <property type="match status" value="1"/>
</dbReference>
<feature type="region of interest" description="Disordered" evidence="9">
    <location>
        <begin position="419"/>
        <end position="453"/>
    </location>
</feature>
<evidence type="ECO:0000256" key="4">
    <source>
        <dbReference type="ARBA" id="ARBA00022490"/>
    </source>
</evidence>
<comment type="caution">
    <text evidence="11">The sequence shown here is derived from an EMBL/GenBank/DDBJ whole genome shotgun (WGS) entry which is preliminary data.</text>
</comment>
<keyword evidence="7" id="KW-0694">RNA-binding</keyword>
<sequence length="525" mass="59316">MATSDETSAAFAEALEEVHTRFVLNLPDSELKTADRIFFQIEQAWWFYEDLICDVHPEWNLPRFSSLKPFSLKLFEYSPLLPDVKEFPAMWASFNNYKRKISNYGCILMNADCSKFVLCRVWNGKSYTFPSGKINQGEEGNAAAARETYEETGFDPAAKFGTTAEWLQQDPTKITWNMALPESDVLTVKDDNGKRRVAYVVVGVPEDFPFQPVARKEVSDISWFSLDEVPKNNYAVLPFMGHLKNWIRKNKKGANRRSGSNRNGGSRSNTPKDTPDRRKGTNNKSNTNTSNRSRNSRGRVTQQDDDIVRTGLAHAGDVSGWSEEEMFRVNEKLIGRRVEYDGNPHVFAEEGFRGTDPHAFRVIGGAFSSGIQSLAPPPDRSKLQPLFHSKSDTDELTPFFSDDGVTPWGEVVEGACDKVSAPAKSSQRKAASKKKERSAGSSTGETNADELFLTDREITSKSQQSKHSSLPSKLEILRKQYEEDTIYIQQWAARLPKPLPTRIFGEFKFDIDCIMVEVNRILRVD</sequence>
<dbReference type="SUPFAM" id="SSF140586">
    <property type="entry name" value="Dcp2 domain-like"/>
    <property type="match status" value="1"/>
</dbReference>
<accession>A0A1Z5KJL3</accession>
<evidence type="ECO:0000256" key="8">
    <source>
        <dbReference type="ARBA" id="ARBA00023211"/>
    </source>
</evidence>
<evidence type="ECO:0000313" key="11">
    <source>
        <dbReference type="EMBL" id="GAX26387.1"/>
    </source>
</evidence>
<dbReference type="InterPro" id="IPR020084">
    <property type="entry name" value="NUDIX_hydrolase_CS"/>
</dbReference>
<dbReference type="PANTHER" id="PTHR23114">
    <property type="entry name" value="M7GPPPN-MRNA HYDROLASE"/>
    <property type="match status" value="1"/>
</dbReference>
<feature type="compositionally biased region" description="Basic residues" evidence="9">
    <location>
        <begin position="426"/>
        <end position="436"/>
    </location>
</feature>
<keyword evidence="4" id="KW-0963">Cytoplasm</keyword>
<dbReference type="PANTHER" id="PTHR23114:SF17">
    <property type="entry name" value="M7GPPPN-MRNA HYDROLASE"/>
    <property type="match status" value="1"/>
</dbReference>
<dbReference type="EMBL" id="BDSP01000242">
    <property type="protein sequence ID" value="GAX26387.1"/>
    <property type="molecule type" value="Genomic_DNA"/>
</dbReference>
<dbReference type="PROSITE" id="PS00893">
    <property type="entry name" value="NUDIX_BOX"/>
    <property type="match status" value="1"/>
</dbReference>